<comment type="caution">
    <text evidence="1">The sequence shown here is derived from an EMBL/GenBank/DDBJ whole genome shotgun (WGS) entry which is preliminary data.</text>
</comment>
<organism evidence="1 2">
    <name type="scientific">Streptomyces albipurpureus</name>
    <dbReference type="NCBI Taxonomy" id="2897419"/>
    <lineage>
        <taxon>Bacteria</taxon>
        <taxon>Bacillati</taxon>
        <taxon>Actinomycetota</taxon>
        <taxon>Actinomycetes</taxon>
        <taxon>Kitasatosporales</taxon>
        <taxon>Streptomycetaceae</taxon>
        <taxon>Streptomyces</taxon>
    </lineage>
</organism>
<gene>
    <name evidence="1" type="ORF">NBG84_11620</name>
</gene>
<evidence type="ECO:0000313" key="2">
    <source>
        <dbReference type="Proteomes" id="UP001431429"/>
    </source>
</evidence>
<dbReference type="SUPFAM" id="SSF81606">
    <property type="entry name" value="PP2C-like"/>
    <property type="match status" value="1"/>
</dbReference>
<protein>
    <submittedName>
        <fullName evidence="1">Integrase</fullName>
    </submittedName>
</protein>
<sequence length="271" mass="29063">MRVSTASLSRPGRANEDFVVASPEVTVVIDGAGTPEGLETGCVHGVSWFARNLGIAAFREALGADITLSACLAAAIEQTADLHRSTCAVDDPFSPSATVSMFRERPTDFEWLVLGDSLVALDSGGPTPLAVSDQRLALIARDIRGDLKHARSDSPEHRETHRVLVEAERSLRNTSGGYWVAAADPQAAAEAHTGSVARSKLVRAALLSDGAARLIDEFRIASWSTGLDILERKGPGEFIDQVRQAELSDPDCKRWPRGKVHDDATVAFLQP</sequence>
<accession>A0ABT0UJZ2</accession>
<dbReference type="Proteomes" id="UP001431429">
    <property type="component" value="Unassembled WGS sequence"/>
</dbReference>
<dbReference type="EMBL" id="JAMQAW010000009">
    <property type="protein sequence ID" value="MCM2388932.1"/>
    <property type="molecule type" value="Genomic_DNA"/>
</dbReference>
<dbReference type="Gene3D" id="3.60.40.10">
    <property type="entry name" value="PPM-type phosphatase domain"/>
    <property type="match status" value="1"/>
</dbReference>
<reference evidence="1" key="1">
    <citation type="submission" date="2022-06" db="EMBL/GenBank/DDBJ databases">
        <title>Genome public.</title>
        <authorList>
            <person name="Sun Q."/>
        </authorList>
    </citation>
    <scope>NUCLEOTIDE SEQUENCE</scope>
    <source>
        <strain evidence="1">CWNU-1</strain>
    </source>
</reference>
<dbReference type="RefSeq" id="WP_250919275.1">
    <property type="nucleotide sequence ID" value="NZ_JAMQAW010000009.1"/>
</dbReference>
<name>A0ABT0UJZ2_9ACTN</name>
<dbReference type="InterPro" id="IPR036457">
    <property type="entry name" value="PPM-type-like_dom_sf"/>
</dbReference>
<evidence type="ECO:0000313" key="1">
    <source>
        <dbReference type="EMBL" id="MCM2388932.1"/>
    </source>
</evidence>
<proteinExistence type="predicted"/>
<keyword evidence="2" id="KW-1185">Reference proteome</keyword>